<dbReference type="SUPFAM" id="SSF53850">
    <property type="entry name" value="Periplasmic binding protein-like II"/>
    <property type="match status" value="1"/>
</dbReference>
<dbReference type="Pfam" id="PF04069">
    <property type="entry name" value="OpuAC"/>
    <property type="match status" value="1"/>
</dbReference>
<gene>
    <name evidence="2" type="ORF">GCM10007298_28570</name>
</gene>
<keyword evidence="3" id="KW-1185">Reference proteome</keyword>
<dbReference type="InterPro" id="IPR007210">
    <property type="entry name" value="ABC_Gly_betaine_transp_sub-bd"/>
</dbReference>
<evidence type="ECO:0000259" key="1">
    <source>
        <dbReference type="Pfam" id="PF04069"/>
    </source>
</evidence>
<protein>
    <submittedName>
        <fullName evidence="2">Lipoprotein LpqZ</fullName>
    </submittedName>
</protein>
<name>A0ABQ1UZB6_9NOCA</name>
<evidence type="ECO:0000313" key="2">
    <source>
        <dbReference type="EMBL" id="GGF30981.1"/>
    </source>
</evidence>
<sequence>MRRPSAPVRAAQAIVVVLAVLIGGVACGDSSGTDTDLVIGSAPGAAPRVAAQIYAEVLRHNGAAVASDVVTASYPRLLAGFDSGRVDLFPAFTGSLLAELAPNATDTGSDAVYAALNSALPQGVSVGDPTPVSDQLQVVVAASLASARDVDELSECSRLPAGLPVVGDRAPDPGTLAALGGVGCRFGPFRQVSSVSEVVSAVAGQNAVGLVSTLSTAGTEANLQALADATQQANGRPQASAAPADAADQPAIRAQNLVPVFSTAALTRDQIKAINKVAGELTTADLATMAERVSRDPGSVDTVVDNWLGEHSL</sequence>
<dbReference type="Gene3D" id="3.40.190.10">
    <property type="entry name" value="Periplasmic binding protein-like II"/>
    <property type="match status" value="2"/>
</dbReference>
<reference evidence="3" key="1">
    <citation type="journal article" date="2019" name="Int. J. Syst. Evol. Microbiol.">
        <title>The Global Catalogue of Microorganisms (GCM) 10K type strain sequencing project: providing services to taxonomists for standard genome sequencing and annotation.</title>
        <authorList>
            <consortium name="The Broad Institute Genomics Platform"/>
            <consortium name="The Broad Institute Genome Sequencing Center for Infectious Disease"/>
            <person name="Wu L."/>
            <person name="Ma J."/>
        </authorList>
    </citation>
    <scope>NUCLEOTIDE SEQUENCE [LARGE SCALE GENOMIC DNA]</scope>
    <source>
        <strain evidence="3">CCM 7855</strain>
    </source>
</reference>
<comment type="caution">
    <text evidence="2">The sequence shown here is derived from an EMBL/GenBank/DDBJ whole genome shotgun (WGS) entry which is preliminary data.</text>
</comment>
<dbReference type="Proteomes" id="UP000632454">
    <property type="component" value="Unassembled WGS sequence"/>
</dbReference>
<evidence type="ECO:0000313" key="3">
    <source>
        <dbReference type="Proteomes" id="UP000632454"/>
    </source>
</evidence>
<keyword evidence="2" id="KW-0449">Lipoprotein</keyword>
<feature type="domain" description="ABC-type glycine betaine transport system substrate-binding" evidence="1">
    <location>
        <begin position="36"/>
        <end position="309"/>
    </location>
</feature>
<dbReference type="RefSeq" id="WP_188490648.1">
    <property type="nucleotide sequence ID" value="NZ_BMCS01000002.1"/>
</dbReference>
<proteinExistence type="predicted"/>
<dbReference type="PROSITE" id="PS51257">
    <property type="entry name" value="PROKAR_LIPOPROTEIN"/>
    <property type="match status" value="1"/>
</dbReference>
<accession>A0ABQ1UZB6</accession>
<organism evidence="2 3">
    <name type="scientific">Williamsia phyllosphaerae</name>
    <dbReference type="NCBI Taxonomy" id="885042"/>
    <lineage>
        <taxon>Bacteria</taxon>
        <taxon>Bacillati</taxon>
        <taxon>Actinomycetota</taxon>
        <taxon>Actinomycetes</taxon>
        <taxon>Mycobacteriales</taxon>
        <taxon>Nocardiaceae</taxon>
        <taxon>Williamsia</taxon>
    </lineage>
</organism>
<dbReference type="EMBL" id="BMCS01000002">
    <property type="protein sequence ID" value="GGF30981.1"/>
    <property type="molecule type" value="Genomic_DNA"/>
</dbReference>